<feature type="domain" description="Sulfatase-modifying factor enzyme-like" evidence="3">
    <location>
        <begin position="55"/>
        <end position="304"/>
    </location>
</feature>
<keyword evidence="2" id="KW-0732">Signal</keyword>
<dbReference type="EMBL" id="CP036274">
    <property type="protein sequence ID" value="QDU30737.1"/>
    <property type="molecule type" value="Genomic_DNA"/>
</dbReference>
<dbReference type="Proteomes" id="UP000315017">
    <property type="component" value="Chromosome"/>
</dbReference>
<proteinExistence type="predicted"/>
<dbReference type="PANTHER" id="PTHR23150:SF19">
    <property type="entry name" value="FORMYLGLYCINE-GENERATING ENZYME"/>
    <property type="match status" value="1"/>
</dbReference>
<dbReference type="GO" id="GO:0120147">
    <property type="term" value="F:formylglycine-generating oxidase activity"/>
    <property type="evidence" value="ECO:0007669"/>
    <property type="project" value="TreeGrafter"/>
</dbReference>
<dbReference type="InterPro" id="IPR051043">
    <property type="entry name" value="Sulfatase_Mod_Factor_Kinase"/>
</dbReference>
<reference evidence="4 5" key="1">
    <citation type="submission" date="2019-02" db="EMBL/GenBank/DDBJ databases">
        <title>Deep-cultivation of Planctomycetes and their phenomic and genomic characterization uncovers novel biology.</title>
        <authorList>
            <person name="Wiegand S."/>
            <person name="Jogler M."/>
            <person name="Boedeker C."/>
            <person name="Pinto D."/>
            <person name="Vollmers J."/>
            <person name="Rivas-Marin E."/>
            <person name="Kohn T."/>
            <person name="Peeters S.H."/>
            <person name="Heuer A."/>
            <person name="Rast P."/>
            <person name="Oberbeckmann S."/>
            <person name="Bunk B."/>
            <person name="Jeske O."/>
            <person name="Meyerdierks A."/>
            <person name="Storesund J.E."/>
            <person name="Kallscheuer N."/>
            <person name="Luecker S."/>
            <person name="Lage O.M."/>
            <person name="Pohl T."/>
            <person name="Merkel B.J."/>
            <person name="Hornburger P."/>
            <person name="Mueller R.-W."/>
            <person name="Bruemmer F."/>
            <person name="Labrenz M."/>
            <person name="Spormann A.M."/>
            <person name="Op den Camp H."/>
            <person name="Overmann J."/>
            <person name="Amann R."/>
            <person name="Jetten M.S.M."/>
            <person name="Mascher T."/>
            <person name="Medema M.H."/>
            <person name="Devos D.P."/>
            <person name="Kaster A.-K."/>
            <person name="Ovreas L."/>
            <person name="Rohde M."/>
            <person name="Galperin M.Y."/>
            <person name="Jogler C."/>
        </authorList>
    </citation>
    <scope>NUCLEOTIDE SEQUENCE [LARGE SCALE GENOMIC DNA]</scope>
    <source>
        <strain evidence="4 5">ETA_A8</strain>
    </source>
</reference>
<dbReference type="AlphaFoldDB" id="A0A517YKJ0"/>
<dbReference type="PANTHER" id="PTHR23150">
    <property type="entry name" value="SULFATASE MODIFYING FACTOR 1, 2"/>
    <property type="match status" value="1"/>
</dbReference>
<feature type="region of interest" description="Disordered" evidence="1">
    <location>
        <begin position="332"/>
        <end position="355"/>
    </location>
</feature>
<dbReference type="InterPro" id="IPR016187">
    <property type="entry name" value="CTDL_fold"/>
</dbReference>
<dbReference type="OrthoDB" id="9812426at2"/>
<evidence type="ECO:0000256" key="2">
    <source>
        <dbReference type="SAM" id="SignalP"/>
    </source>
</evidence>
<evidence type="ECO:0000313" key="4">
    <source>
        <dbReference type="EMBL" id="QDU30737.1"/>
    </source>
</evidence>
<dbReference type="KEGG" id="aagg:ETAA8_58850"/>
<evidence type="ECO:0000256" key="1">
    <source>
        <dbReference type="SAM" id="MobiDB-lite"/>
    </source>
</evidence>
<dbReference type="GO" id="GO:0004674">
    <property type="term" value="F:protein serine/threonine kinase activity"/>
    <property type="evidence" value="ECO:0007669"/>
    <property type="project" value="UniProtKB-EC"/>
</dbReference>
<keyword evidence="4" id="KW-0418">Kinase</keyword>
<dbReference type="InterPro" id="IPR005532">
    <property type="entry name" value="SUMF_dom"/>
</dbReference>
<evidence type="ECO:0000313" key="5">
    <source>
        <dbReference type="Proteomes" id="UP000315017"/>
    </source>
</evidence>
<dbReference type="SUPFAM" id="SSF56436">
    <property type="entry name" value="C-type lectin-like"/>
    <property type="match status" value="1"/>
</dbReference>
<evidence type="ECO:0000259" key="3">
    <source>
        <dbReference type="Pfam" id="PF03781"/>
    </source>
</evidence>
<feature type="compositionally biased region" description="Basic and acidic residues" evidence="1">
    <location>
        <begin position="336"/>
        <end position="355"/>
    </location>
</feature>
<protein>
    <submittedName>
        <fullName evidence="4">Serine/threonine-protein kinase pkn1</fullName>
        <ecNumber evidence="4">2.7.11.1</ecNumber>
    </submittedName>
</protein>
<keyword evidence="4" id="KW-0808">Transferase</keyword>
<dbReference type="Gene3D" id="3.90.1580.10">
    <property type="entry name" value="paralog of FGE (formylglycine-generating enzyme)"/>
    <property type="match status" value="1"/>
</dbReference>
<accession>A0A517YKJ0</accession>
<dbReference type="Pfam" id="PF03781">
    <property type="entry name" value="FGE-sulfatase"/>
    <property type="match status" value="1"/>
</dbReference>
<dbReference type="EC" id="2.7.11.1" evidence="4"/>
<name>A0A517YKJ0_9BACT</name>
<dbReference type="RefSeq" id="WP_145096694.1">
    <property type="nucleotide sequence ID" value="NZ_CP036274.1"/>
</dbReference>
<feature type="chain" id="PRO_5022104798" evidence="2">
    <location>
        <begin position="20"/>
        <end position="355"/>
    </location>
</feature>
<sequence precursor="true">MRRICSLFVLGLLPLVAIAQEALPPPFDVPDSTAKTEAEMKPYTEVLEHAEGKFQMLPIKGGKFLMGSPPTEKGRKPDEGPQHEVQVDPFWMAKFEISWDVYDVWASDLDIFRREALGTAPNARDKAADKYQLTQPTKPYTDMSFGMGKRGYPAICMTQHSARVFCQWLSVKTGRYYRLPTEAEWEYACRAGTTTAYSFGDDPADLGDYAWYTDNSEEKYQKIGLKKPNPWGLHDMHGNVAEWVLDQHSTDFYGKLMGKIAVNPLAIPLTEYNRVVRGGSWDSDAVALRSASRVASHADWKQQDPQLPQSIWYLTDALGVGFRVVRPLTEPTAAERAAKWDKSEPPQIDRVKKPE</sequence>
<gene>
    <name evidence="4" type="primary">pkn1_13</name>
    <name evidence="4" type="ORF">ETAA8_58850</name>
</gene>
<organism evidence="4 5">
    <name type="scientific">Anatilimnocola aggregata</name>
    <dbReference type="NCBI Taxonomy" id="2528021"/>
    <lineage>
        <taxon>Bacteria</taxon>
        <taxon>Pseudomonadati</taxon>
        <taxon>Planctomycetota</taxon>
        <taxon>Planctomycetia</taxon>
        <taxon>Pirellulales</taxon>
        <taxon>Pirellulaceae</taxon>
        <taxon>Anatilimnocola</taxon>
    </lineage>
</organism>
<feature type="signal peptide" evidence="2">
    <location>
        <begin position="1"/>
        <end position="19"/>
    </location>
</feature>
<dbReference type="InterPro" id="IPR042095">
    <property type="entry name" value="SUMF_sf"/>
</dbReference>
<keyword evidence="5" id="KW-1185">Reference proteome</keyword>